<feature type="compositionally biased region" description="Basic and acidic residues" evidence="12">
    <location>
        <begin position="131"/>
        <end position="141"/>
    </location>
</feature>
<dbReference type="Pfam" id="PF00271">
    <property type="entry name" value="Helicase_C"/>
    <property type="match status" value="1"/>
</dbReference>
<keyword evidence="2" id="KW-0690">Ribosome biogenesis</keyword>
<dbReference type="GO" id="GO:0005524">
    <property type="term" value="F:ATP binding"/>
    <property type="evidence" value="ECO:0007669"/>
    <property type="project" value="UniProtKB-UniRule"/>
</dbReference>
<feature type="domain" description="Helicase C-terminal" evidence="14">
    <location>
        <begin position="507"/>
        <end position="723"/>
    </location>
</feature>
<keyword evidence="5 11" id="KW-0378">Hydrolase</keyword>
<evidence type="ECO:0000256" key="8">
    <source>
        <dbReference type="ARBA" id="ARBA00022884"/>
    </source>
</evidence>
<comment type="subcellular location">
    <subcellularLocation>
        <location evidence="1">Nucleus</location>
        <location evidence="1">Nucleolus</location>
    </subcellularLocation>
</comment>
<dbReference type="Pfam" id="PF00270">
    <property type="entry name" value="DEAD"/>
    <property type="match status" value="1"/>
</dbReference>
<reference evidence="16" key="1">
    <citation type="submission" date="2023-06" db="EMBL/GenBank/DDBJ databases">
        <title>Black Yeasts Isolated from many extreme environments.</title>
        <authorList>
            <person name="Coleine C."/>
            <person name="Stajich J.E."/>
            <person name="Selbmann L."/>
        </authorList>
    </citation>
    <scope>NUCLEOTIDE SEQUENCE</scope>
    <source>
        <strain evidence="16">CCFEE 5200</strain>
    </source>
</reference>
<evidence type="ECO:0000259" key="14">
    <source>
        <dbReference type="PROSITE" id="PS51194"/>
    </source>
</evidence>
<dbReference type="InterPro" id="IPR027417">
    <property type="entry name" value="P-loop_NTPase"/>
</dbReference>
<dbReference type="PANTHER" id="PTHR24031">
    <property type="entry name" value="RNA HELICASE"/>
    <property type="match status" value="1"/>
</dbReference>
<keyword evidence="3" id="KW-0698">rRNA processing</keyword>
<feature type="region of interest" description="Disordered" evidence="12">
    <location>
        <begin position="800"/>
        <end position="844"/>
    </location>
</feature>
<feature type="region of interest" description="Disordered" evidence="12">
    <location>
        <begin position="29"/>
        <end position="56"/>
    </location>
</feature>
<dbReference type="CDD" id="cd17949">
    <property type="entry name" value="DEADc_DDX31"/>
    <property type="match status" value="1"/>
</dbReference>
<dbReference type="GO" id="GO:0003724">
    <property type="term" value="F:RNA helicase activity"/>
    <property type="evidence" value="ECO:0007669"/>
    <property type="project" value="UniProtKB-EC"/>
</dbReference>
<comment type="similarity">
    <text evidence="11">Belongs to the DEAD box helicase family.</text>
</comment>
<dbReference type="SMART" id="SM01178">
    <property type="entry name" value="DUF4217"/>
    <property type="match status" value="1"/>
</dbReference>
<dbReference type="InterPro" id="IPR001650">
    <property type="entry name" value="Helicase_C-like"/>
</dbReference>
<accession>A0AAN6K8K3</accession>
<dbReference type="EMBL" id="JAUJLE010000193">
    <property type="protein sequence ID" value="KAK0969818.1"/>
    <property type="molecule type" value="Genomic_DNA"/>
</dbReference>
<dbReference type="Proteomes" id="UP001175353">
    <property type="component" value="Unassembled WGS sequence"/>
</dbReference>
<evidence type="ECO:0000256" key="10">
    <source>
        <dbReference type="PROSITE-ProRule" id="PRU00552"/>
    </source>
</evidence>
<evidence type="ECO:0000256" key="11">
    <source>
        <dbReference type="RuleBase" id="RU365068"/>
    </source>
</evidence>
<dbReference type="PROSITE" id="PS51195">
    <property type="entry name" value="Q_MOTIF"/>
    <property type="match status" value="1"/>
</dbReference>
<evidence type="ECO:0000256" key="3">
    <source>
        <dbReference type="ARBA" id="ARBA00022552"/>
    </source>
</evidence>
<evidence type="ECO:0000259" key="15">
    <source>
        <dbReference type="PROSITE" id="PS51195"/>
    </source>
</evidence>
<sequence length="877" mass="95562">MKRWDVQACLNLSDVMAEVPGRSAYSWSSRRLEGSSMPEKSSLAHRASDWEDGMGRNMERQPVSQQRVKHVTLHNPSPQVPQLENRAPSTLTTKMADDGMLLNFELPSDAFTVQKTFKGGNWKDRLTARKSAEWGKQKAQDRAAAAKRIPDFGEVQSEEEELIVPESRPSKKARTGEAPTPKHATAAKPRIPKEPHRGDVLPKTSNGEVISSLFTFNSAPTEAVAKAVATTRDDDDDVQVEPSNAPLSDELATFTNLGLSPSLANHLLNKLGMKTPTAIQRKAIQQLCAADTDAFIRAETGSGKTLAYLLPIVQRIADISKQMKAAGQDFTRESGLFALVLAPTRELSKQISTVLEGLLSCCHWIVGGIVIGGEKKKSEKARLRKGLNILVATPGRLADHLNSTEVLDVSKVRWLVMDEGDRLIELGFEQDIQKIVSVLNLRGRMPATVPGLPERRTTVLCSATIKSNVDQLRSIALKDPVSIAVDPSEHTEDGSEPRDQAFSAPSQLKQSYAIVPAKQRLVTLVAVLKQAFKRKGTVMKCIVFMSAADSVDFHFEVLVGESPAGDDTARLPSTNLSRSGKIPQGNTIAEARTQGAAKACSSAENAVQLFRLHGSLQQLTRTNTLKAFAICSEPAVLVCTDVMSRGLDLPNVDLVIEYDPPASKDDHLHRIGRTARAGKPGRAMIFLMPGCEEGYIDILKEGKPRNLTRHDADDLLKKGFSPASGVVADHSWEQAATDWQLDVERWTTEHPRHLEQARRAYQSHVRAYATHVAAERKIFDMKQLHLGHLAKAFALRDKPGSIRVPGQRPSSAAGAKGREVRRAHAGKGVGAGASAKRKGGSAMEDVDAGAMMDEQEGRNKMFARVQAMGGASEFNLG</sequence>
<dbReference type="InterPro" id="IPR011545">
    <property type="entry name" value="DEAD/DEAH_box_helicase_dom"/>
</dbReference>
<keyword evidence="17" id="KW-1185">Reference proteome</keyword>
<keyword evidence="7 11" id="KW-0067">ATP-binding</keyword>
<evidence type="ECO:0000256" key="4">
    <source>
        <dbReference type="ARBA" id="ARBA00022741"/>
    </source>
</evidence>
<evidence type="ECO:0000256" key="9">
    <source>
        <dbReference type="ARBA" id="ARBA00023242"/>
    </source>
</evidence>
<evidence type="ECO:0000256" key="6">
    <source>
        <dbReference type="ARBA" id="ARBA00022806"/>
    </source>
</evidence>
<evidence type="ECO:0000256" key="2">
    <source>
        <dbReference type="ARBA" id="ARBA00022517"/>
    </source>
</evidence>
<dbReference type="PROSITE" id="PS51192">
    <property type="entry name" value="HELICASE_ATP_BIND_1"/>
    <property type="match status" value="1"/>
</dbReference>
<dbReference type="GO" id="GO:0005730">
    <property type="term" value="C:nucleolus"/>
    <property type="evidence" value="ECO:0007669"/>
    <property type="project" value="UniProtKB-SubCell"/>
</dbReference>
<proteinExistence type="inferred from homology"/>
<evidence type="ECO:0000256" key="1">
    <source>
        <dbReference type="ARBA" id="ARBA00004604"/>
    </source>
</evidence>
<dbReference type="AlphaFoldDB" id="A0AAN6K8K3"/>
<feature type="compositionally biased region" description="Basic and acidic residues" evidence="12">
    <location>
        <begin position="46"/>
        <end position="56"/>
    </location>
</feature>
<comment type="caution">
    <text evidence="16">The sequence shown here is derived from an EMBL/GenBank/DDBJ whole genome shotgun (WGS) entry which is preliminary data.</text>
</comment>
<gene>
    <name evidence="16" type="primary">DBP7_3</name>
    <name evidence="16" type="ORF">LTR91_016174</name>
</gene>
<evidence type="ECO:0000313" key="17">
    <source>
        <dbReference type="Proteomes" id="UP001175353"/>
    </source>
</evidence>
<dbReference type="EC" id="3.6.4.13" evidence="11"/>
<evidence type="ECO:0000313" key="16">
    <source>
        <dbReference type="EMBL" id="KAK0969818.1"/>
    </source>
</evidence>
<dbReference type="SMART" id="SM00490">
    <property type="entry name" value="HELICc"/>
    <property type="match status" value="1"/>
</dbReference>
<dbReference type="InterPro" id="IPR014014">
    <property type="entry name" value="RNA_helicase_DEAD_Q_motif"/>
</dbReference>
<comment type="domain">
    <text evidence="11">The Q motif is unique to and characteristic of the DEAD box family of RNA helicases and controls ATP binding and hydrolysis.</text>
</comment>
<dbReference type="GO" id="GO:0003723">
    <property type="term" value="F:RNA binding"/>
    <property type="evidence" value="ECO:0007669"/>
    <property type="project" value="UniProtKB-UniRule"/>
</dbReference>
<dbReference type="InterPro" id="IPR025313">
    <property type="entry name" value="SPB4-like_CTE"/>
</dbReference>
<dbReference type="SMART" id="SM00487">
    <property type="entry name" value="DEXDc"/>
    <property type="match status" value="1"/>
</dbReference>
<dbReference type="GO" id="GO:0006364">
    <property type="term" value="P:rRNA processing"/>
    <property type="evidence" value="ECO:0007669"/>
    <property type="project" value="UniProtKB-KW"/>
</dbReference>
<organism evidence="16 17">
    <name type="scientific">Friedmanniomyces endolithicus</name>
    <dbReference type="NCBI Taxonomy" id="329885"/>
    <lineage>
        <taxon>Eukaryota</taxon>
        <taxon>Fungi</taxon>
        <taxon>Dikarya</taxon>
        <taxon>Ascomycota</taxon>
        <taxon>Pezizomycotina</taxon>
        <taxon>Dothideomycetes</taxon>
        <taxon>Dothideomycetidae</taxon>
        <taxon>Mycosphaerellales</taxon>
        <taxon>Teratosphaeriaceae</taxon>
        <taxon>Friedmanniomyces</taxon>
    </lineage>
</organism>
<comment type="function">
    <text evidence="11">RNA helicase.</text>
</comment>
<feature type="domain" description="Helicase ATP-binding" evidence="13">
    <location>
        <begin position="285"/>
        <end position="483"/>
    </location>
</feature>
<protein>
    <recommendedName>
        <fullName evidence="11">ATP-dependent RNA helicase</fullName>
        <ecNumber evidence="11">3.6.4.13</ecNumber>
    </recommendedName>
</protein>
<dbReference type="InterPro" id="IPR014001">
    <property type="entry name" value="Helicase_ATP-bd"/>
</dbReference>
<keyword evidence="9" id="KW-0539">Nucleus</keyword>
<keyword evidence="4 11" id="KW-0547">Nucleotide-binding</keyword>
<evidence type="ECO:0000259" key="13">
    <source>
        <dbReference type="PROSITE" id="PS51192"/>
    </source>
</evidence>
<dbReference type="Gene3D" id="3.40.50.300">
    <property type="entry name" value="P-loop containing nucleotide triphosphate hydrolases"/>
    <property type="match status" value="2"/>
</dbReference>
<comment type="catalytic activity">
    <reaction evidence="11">
        <text>ATP + H2O = ADP + phosphate + H(+)</text>
        <dbReference type="Rhea" id="RHEA:13065"/>
        <dbReference type="ChEBI" id="CHEBI:15377"/>
        <dbReference type="ChEBI" id="CHEBI:15378"/>
        <dbReference type="ChEBI" id="CHEBI:30616"/>
        <dbReference type="ChEBI" id="CHEBI:43474"/>
        <dbReference type="ChEBI" id="CHEBI:456216"/>
        <dbReference type="EC" id="3.6.4.13"/>
    </reaction>
</comment>
<dbReference type="CDD" id="cd18787">
    <property type="entry name" value="SF2_C_DEAD"/>
    <property type="match status" value="1"/>
</dbReference>
<dbReference type="Pfam" id="PF13959">
    <property type="entry name" value="CTE_SPB4"/>
    <property type="match status" value="1"/>
</dbReference>
<evidence type="ECO:0000256" key="5">
    <source>
        <dbReference type="ARBA" id="ARBA00022801"/>
    </source>
</evidence>
<dbReference type="SUPFAM" id="SSF52540">
    <property type="entry name" value="P-loop containing nucleoside triphosphate hydrolases"/>
    <property type="match status" value="2"/>
</dbReference>
<feature type="compositionally biased region" description="Basic and acidic residues" evidence="12">
    <location>
        <begin position="191"/>
        <end position="200"/>
    </location>
</feature>
<evidence type="ECO:0000256" key="7">
    <source>
        <dbReference type="ARBA" id="ARBA00022840"/>
    </source>
</evidence>
<feature type="region of interest" description="Disordered" evidence="12">
    <location>
        <begin position="131"/>
        <end position="205"/>
    </location>
</feature>
<evidence type="ECO:0000256" key="12">
    <source>
        <dbReference type="SAM" id="MobiDB-lite"/>
    </source>
</evidence>
<feature type="domain" description="DEAD-box RNA helicase Q" evidence="15">
    <location>
        <begin position="252"/>
        <end position="281"/>
    </location>
</feature>
<keyword evidence="8 11" id="KW-0694">RNA-binding</keyword>
<feature type="compositionally biased region" description="Low complexity" evidence="12">
    <location>
        <begin position="178"/>
        <end position="189"/>
    </location>
</feature>
<keyword evidence="6 11" id="KW-0347">Helicase</keyword>
<dbReference type="PROSITE" id="PS51194">
    <property type="entry name" value="HELICASE_CTER"/>
    <property type="match status" value="1"/>
</dbReference>
<dbReference type="GO" id="GO:0016787">
    <property type="term" value="F:hydrolase activity"/>
    <property type="evidence" value="ECO:0007669"/>
    <property type="project" value="UniProtKB-KW"/>
</dbReference>
<name>A0AAN6K8K3_9PEZI</name>
<feature type="short sequence motif" description="Q motif" evidence="10">
    <location>
        <begin position="252"/>
        <end position="281"/>
    </location>
</feature>